<accession>A0A0D0CCL5</accession>
<reference evidence="1 2" key="1">
    <citation type="submission" date="2014-04" db="EMBL/GenBank/DDBJ databases">
        <authorList>
            <consortium name="DOE Joint Genome Institute"/>
            <person name="Kuo A."/>
            <person name="Kohler A."/>
            <person name="Jargeat P."/>
            <person name="Nagy L.G."/>
            <person name="Floudas D."/>
            <person name="Copeland A."/>
            <person name="Barry K.W."/>
            <person name="Cichocki N."/>
            <person name="Veneault-Fourrey C."/>
            <person name="LaButti K."/>
            <person name="Lindquist E.A."/>
            <person name="Lipzen A."/>
            <person name="Lundell T."/>
            <person name="Morin E."/>
            <person name="Murat C."/>
            <person name="Sun H."/>
            <person name="Tunlid A."/>
            <person name="Henrissat B."/>
            <person name="Grigoriev I.V."/>
            <person name="Hibbett D.S."/>
            <person name="Martin F."/>
            <person name="Nordberg H.P."/>
            <person name="Cantor M.N."/>
            <person name="Hua S.X."/>
        </authorList>
    </citation>
    <scope>NUCLEOTIDE SEQUENCE [LARGE SCALE GENOMIC DNA]</scope>
    <source>
        <strain evidence="1 2">Ve08.2h10</strain>
    </source>
</reference>
<dbReference type="SUPFAM" id="SSF53098">
    <property type="entry name" value="Ribonuclease H-like"/>
    <property type="match status" value="1"/>
</dbReference>
<protein>
    <submittedName>
        <fullName evidence="1">Uncharacterized protein</fullName>
    </submittedName>
</protein>
<dbReference type="InterPro" id="IPR012337">
    <property type="entry name" value="RNaseH-like_sf"/>
</dbReference>
<name>A0A0D0CCL5_9AGAM</name>
<dbReference type="HOGENOM" id="CLU_099691_2_0_1"/>
<dbReference type="EMBL" id="KN829968">
    <property type="protein sequence ID" value="KIK73238.1"/>
    <property type="molecule type" value="Genomic_DNA"/>
</dbReference>
<dbReference type="Proteomes" id="UP000054538">
    <property type="component" value="Unassembled WGS sequence"/>
</dbReference>
<sequence length="142" mass="16455">LAFAIIHSTTISLPAWHQLCCDAKLNPKLIPWDVVTRWNSTYETLCFVLAYHQPVDAVMAEKKYKLQKYELDHEEWQIIKDLVSLLEQAMLFFSQDSASIAAIILAMDKLNDYLNDATDEDYHPAIKTAMSLAQNKMDQYWQ</sequence>
<dbReference type="OrthoDB" id="3252425at2759"/>
<evidence type="ECO:0000313" key="1">
    <source>
        <dbReference type="EMBL" id="KIK73238.1"/>
    </source>
</evidence>
<dbReference type="AlphaFoldDB" id="A0A0D0CCL5"/>
<proteinExistence type="predicted"/>
<feature type="non-terminal residue" evidence="1">
    <location>
        <position position="142"/>
    </location>
</feature>
<keyword evidence="2" id="KW-1185">Reference proteome</keyword>
<evidence type="ECO:0000313" key="2">
    <source>
        <dbReference type="Proteomes" id="UP000054538"/>
    </source>
</evidence>
<reference evidence="2" key="2">
    <citation type="submission" date="2015-01" db="EMBL/GenBank/DDBJ databases">
        <title>Evolutionary Origins and Diversification of the Mycorrhizal Mutualists.</title>
        <authorList>
            <consortium name="DOE Joint Genome Institute"/>
            <consortium name="Mycorrhizal Genomics Consortium"/>
            <person name="Kohler A."/>
            <person name="Kuo A."/>
            <person name="Nagy L.G."/>
            <person name="Floudas D."/>
            <person name="Copeland A."/>
            <person name="Barry K.W."/>
            <person name="Cichocki N."/>
            <person name="Veneault-Fourrey C."/>
            <person name="LaButti K."/>
            <person name="Lindquist E.A."/>
            <person name="Lipzen A."/>
            <person name="Lundell T."/>
            <person name="Morin E."/>
            <person name="Murat C."/>
            <person name="Riley R."/>
            <person name="Ohm R."/>
            <person name="Sun H."/>
            <person name="Tunlid A."/>
            <person name="Henrissat B."/>
            <person name="Grigoriev I.V."/>
            <person name="Hibbett D.S."/>
            <person name="Martin F."/>
        </authorList>
    </citation>
    <scope>NUCLEOTIDE SEQUENCE [LARGE SCALE GENOMIC DNA]</scope>
    <source>
        <strain evidence="2">Ve08.2h10</strain>
    </source>
</reference>
<organism evidence="1 2">
    <name type="scientific">Paxillus rubicundulus Ve08.2h10</name>
    <dbReference type="NCBI Taxonomy" id="930991"/>
    <lineage>
        <taxon>Eukaryota</taxon>
        <taxon>Fungi</taxon>
        <taxon>Dikarya</taxon>
        <taxon>Basidiomycota</taxon>
        <taxon>Agaricomycotina</taxon>
        <taxon>Agaricomycetes</taxon>
        <taxon>Agaricomycetidae</taxon>
        <taxon>Boletales</taxon>
        <taxon>Paxilineae</taxon>
        <taxon>Paxillaceae</taxon>
        <taxon>Paxillus</taxon>
    </lineage>
</organism>
<dbReference type="InParanoid" id="A0A0D0CCL5"/>
<gene>
    <name evidence="1" type="ORF">PAXRUDRAFT_178948</name>
</gene>